<evidence type="ECO:0000256" key="1">
    <source>
        <dbReference type="SAM" id="MobiDB-lite"/>
    </source>
</evidence>
<evidence type="ECO:0000313" key="3">
    <source>
        <dbReference type="Proteomes" id="UP001194468"/>
    </source>
</evidence>
<feature type="region of interest" description="Disordered" evidence="1">
    <location>
        <begin position="1"/>
        <end position="39"/>
    </location>
</feature>
<reference evidence="2" key="2">
    <citation type="journal article" date="2020" name="Nat. Commun.">
        <title>Large-scale genome sequencing of mycorrhizal fungi provides insights into the early evolution of symbiotic traits.</title>
        <authorList>
            <person name="Miyauchi S."/>
            <person name="Kiss E."/>
            <person name="Kuo A."/>
            <person name="Drula E."/>
            <person name="Kohler A."/>
            <person name="Sanchez-Garcia M."/>
            <person name="Morin E."/>
            <person name="Andreopoulos B."/>
            <person name="Barry K.W."/>
            <person name="Bonito G."/>
            <person name="Buee M."/>
            <person name="Carver A."/>
            <person name="Chen C."/>
            <person name="Cichocki N."/>
            <person name="Clum A."/>
            <person name="Culley D."/>
            <person name="Crous P.W."/>
            <person name="Fauchery L."/>
            <person name="Girlanda M."/>
            <person name="Hayes R.D."/>
            <person name="Keri Z."/>
            <person name="LaButti K."/>
            <person name="Lipzen A."/>
            <person name="Lombard V."/>
            <person name="Magnuson J."/>
            <person name="Maillard F."/>
            <person name="Murat C."/>
            <person name="Nolan M."/>
            <person name="Ohm R.A."/>
            <person name="Pangilinan J."/>
            <person name="Pereira M.F."/>
            <person name="Perotto S."/>
            <person name="Peter M."/>
            <person name="Pfister S."/>
            <person name="Riley R."/>
            <person name="Sitrit Y."/>
            <person name="Stielow J.B."/>
            <person name="Szollosi G."/>
            <person name="Zifcakova L."/>
            <person name="Stursova M."/>
            <person name="Spatafora J.W."/>
            <person name="Tedersoo L."/>
            <person name="Vaario L.M."/>
            <person name="Yamada A."/>
            <person name="Yan M."/>
            <person name="Wang P."/>
            <person name="Xu J."/>
            <person name="Bruns T."/>
            <person name="Baldrian P."/>
            <person name="Vilgalys R."/>
            <person name="Dunand C."/>
            <person name="Henrissat B."/>
            <person name="Grigoriev I.V."/>
            <person name="Hibbett D."/>
            <person name="Nagy L.G."/>
            <person name="Martin F.M."/>
        </authorList>
    </citation>
    <scope>NUCLEOTIDE SEQUENCE</scope>
    <source>
        <strain evidence="2">BED1</strain>
    </source>
</reference>
<sequence>MTSESTGNIGDMGTRVAVCEEREQDDDDKSCQPTGTNDHSELRSFVASFLNRTGDAAELFNHLERAAEDDSGCLLLGARCYAEDLLDKNGVRHVVHVAVRRLQRRKPVFSGSADSVKMQSSFETQSINRNYQWTHQYTTTRFLVESTERSFETERIRFIPLAIRCLTWHNQYQVTNPYSDFTNVHYSMTASPPHPTPYQVFVVNHDSPVYTGSVHAFDGK</sequence>
<gene>
    <name evidence="2" type="ORF">L210DRAFT_931362</name>
</gene>
<evidence type="ECO:0000313" key="2">
    <source>
        <dbReference type="EMBL" id="KAF8443176.1"/>
    </source>
</evidence>
<accession>A0AAD4GGX1</accession>
<reference evidence="2" key="1">
    <citation type="submission" date="2019-10" db="EMBL/GenBank/DDBJ databases">
        <authorList>
            <consortium name="DOE Joint Genome Institute"/>
            <person name="Kuo A."/>
            <person name="Miyauchi S."/>
            <person name="Kiss E."/>
            <person name="Drula E."/>
            <person name="Kohler A."/>
            <person name="Sanchez-Garcia M."/>
            <person name="Andreopoulos B."/>
            <person name="Barry K.W."/>
            <person name="Bonito G."/>
            <person name="Buee M."/>
            <person name="Carver A."/>
            <person name="Chen C."/>
            <person name="Cichocki N."/>
            <person name="Clum A."/>
            <person name="Culley D."/>
            <person name="Crous P.W."/>
            <person name="Fauchery L."/>
            <person name="Girlanda M."/>
            <person name="Hayes R."/>
            <person name="Keri Z."/>
            <person name="LaButti K."/>
            <person name="Lipzen A."/>
            <person name="Lombard V."/>
            <person name="Magnuson J."/>
            <person name="Maillard F."/>
            <person name="Morin E."/>
            <person name="Murat C."/>
            <person name="Nolan M."/>
            <person name="Ohm R."/>
            <person name="Pangilinan J."/>
            <person name="Pereira M."/>
            <person name="Perotto S."/>
            <person name="Peter M."/>
            <person name="Riley R."/>
            <person name="Sitrit Y."/>
            <person name="Stielow B."/>
            <person name="Szollosi G."/>
            <person name="Zifcakova L."/>
            <person name="Stursova M."/>
            <person name="Spatafora J.W."/>
            <person name="Tedersoo L."/>
            <person name="Vaario L.-M."/>
            <person name="Yamada A."/>
            <person name="Yan M."/>
            <person name="Wang P."/>
            <person name="Xu J."/>
            <person name="Bruns T."/>
            <person name="Baldrian P."/>
            <person name="Vilgalys R."/>
            <person name="Henrissat B."/>
            <person name="Grigoriev I.V."/>
            <person name="Hibbett D."/>
            <person name="Nagy L.G."/>
            <person name="Martin F.M."/>
        </authorList>
    </citation>
    <scope>NUCLEOTIDE SEQUENCE</scope>
    <source>
        <strain evidence="2">BED1</strain>
    </source>
</reference>
<dbReference type="EMBL" id="WHUW01000008">
    <property type="protein sequence ID" value="KAF8443176.1"/>
    <property type="molecule type" value="Genomic_DNA"/>
</dbReference>
<dbReference type="AlphaFoldDB" id="A0AAD4GGX1"/>
<name>A0AAD4GGX1_BOLED</name>
<organism evidence="2 3">
    <name type="scientific">Boletus edulis BED1</name>
    <dbReference type="NCBI Taxonomy" id="1328754"/>
    <lineage>
        <taxon>Eukaryota</taxon>
        <taxon>Fungi</taxon>
        <taxon>Dikarya</taxon>
        <taxon>Basidiomycota</taxon>
        <taxon>Agaricomycotina</taxon>
        <taxon>Agaricomycetes</taxon>
        <taxon>Agaricomycetidae</taxon>
        <taxon>Boletales</taxon>
        <taxon>Boletineae</taxon>
        <taxon>Boletaceae</taxon>
        <taxon>Boletoideae</taxon>
        <taxon>Boletus</taxon>
    </lineage>
</organism>
<keyword evidence="3" id="KW-1185">Reference proteome</keyword>
<proteinExistence type="predicted"/>
<protein>
    <submittedName>
        <fullName evidence="2">Uncharacterized protein</fullName>
    </submittedName>
</protein>
<comment type="caution">
    <text evidence="2">The sequence shown here is derived from an EMBL/GenBank/DDBJ whole genome shotgun (WGS) entry which is preliminary data.</text>
</comment>
<dbReference type="Proteomes" id="UP001194468">
    <property type="component" value="Unassembled WGS sequence"/>
</dbReference>